<organism evidence="10 11">
    <name type="scientific">Nocardia cerradoensis</name>
    <dbReference type="NCBI Taxonomy" id="85688"/>
    <lineage>
        <taxon>Bacteria</taxon>
        <taxon>Bacillati</taxon>
        <taxon>Actinomycetota</taxon>
        <taxon>Actinomycetes</taxon>
        <taxon>Mycobacteriales</taxon>
        <taxon>Nocardiaceae</taxon>
        <taxon>Nocardia</taxon>
    </lineage>
</organism>
<dbReference type="CDD" id="cd03445">
    <property type="entry name" value="Thioesterase_II_repeat2"/>
    <property type="match status" value="1"/>
</dbReference>
<dbReference type="GO" id="GO:0009062">
    <property type="term" value="P:fatty acid catabolic process"/>
    <property type="evidence" value="ECO:0007669"/>
    <property type="project" value="TreeGrafter"/>
</dbReference>
<dbReference type="GO" id="GO:0047617">
    <property type="term" value="F:fatty acyl-CoA hydrolase activity"/>
    <property type="evidence" value="ECO:0007669"/>
    <property type="project" value="UniProtKB-EC"/>
</dbReference>
<evidence type="ECO:0000256" key="6">
    <source>
        <dbReference type="ARBA" id="ARBA00071120"/>
    </source>
</evidence>
<dbReference type="RefSeq" id="WP_094026543.1">
    <property type="nucleotide sequence ID" value="NZ_NGAF01000010.1"/>
</dbReference>
<evidence type="ECO:0000313" key="11">
    <source>
        <dbReference type="Proteomes" id="UP000215506"/>
    </source>
</evidence>
<keyword evidence="3 10" id="KW-0378">Hydrolase</keyword>
<dbReference type="PANTHER" id="PTHR11066:SF34">
    <property type="entry name" value="ACYL-COENZYME A THIOESTERASE 8"/>
    <property type="match status" value="1"/>
</dbReference>
<dbReference type="InterPro" id="IPR025652">
    <property type="entry name" value="TesB_C"/>
</dbReference>
<accession>A0A231H384</accession>
<comment type="catalytic activity">
    <reaction evidence="5">
        <text>a fatty acyl-CoA + H2O = a fatty acid + CoA + H(+)</text>
        <dbReference type="Rhea" id="RHEA:16781"/>
        <dbReference type="ChEBI" id="CHEBI:15377"/>
        <dbReference type="ChEBI" id="CHEBI:15378"/>
        <dbReference type="ChEBI" id="CHEBI:28868"/>
        <dbReference type="ChEBI" id="CHEBI:57287"/>
        <dbReference type="ChEBI" id="CHEBI:77636"/>
        <dbReference type="EC" id="3.1.2.20"/>
    </reaction>
    <physiologicalReaction direction="left-to-right" evidence="5">
        <dbReference type="Rhea" id="RHEA:16782"/>
    </physiologicalReaction>
</comment>
<name>A0A231H384_9NOCA</name>
<keyword evidence="11" id="KW-1185">Reference proteome</keyword>
<dbReference type="SUPFAM" id="SSF54637">
    <property type="entry name" value="Thioesterase/thiol ester dehydrase-isomerase"/>
    <property type="match status" value="2"/>
</dbReference>
<evidence type="ECO:0000256" key="1">
    <source>
        <dbReference type="ARBA" id="ARBA00006538"/>
    </source>
</evidence>
<evidence type="ECO:0000256" key="3">
    <source>
        <dbReference type="ARBA" id="ARBA00022801"/>
    </source>
</evidence>
<evidence type="ECO:0000256" key="2">
    <source>
        <dbReference type="ARBA" id="ARBA00011881"/>
    </source>
</evidence>
<comment type="caution">
    <text evidence="10">The sequence shown here is derived from an EMBL/GenBank/DDBJ whole genome shotgun (WGS) entry which is preliminary data.</text>
</comment>
<dbReference type="InterPro" id="IPR049449">
    <property type="entry name" value="TesB_ACOT8-like_N"/>
</dbReference>
<evidence type="ECO:0000256" key="4">
    <source>
        <dbReference type="ARBA" id="ARBA00023098"/>
    </source>
</evidence>
<dbReference type="PANTHER" id="PTHR11066">
    <property type="entry name" value="ACYL-COA THIOESTERASE"/>
    <property type="match status" value="1"/>
</dbReference>
<dbReference type="EMBL" id="NGAF01000010">
    <property type="protein sequence ID" value="OXR43287.1"/>
    <property type="molecule type" value="Genomic_DNA"/>
</dbReference>
<dbReference type="InterPro" id="IPR029069">
    <property type="entry name" value="HotDog_dom_sf"/>
</dbReference>
<proteinExistence type="inferred from homology"/>
<dbReference type="Pfam" id="PF02551">
    <property type="entry name" value="Acyl_CoA_thio"/>
    <property type="match status" value="1"/>
</dbReference>
<evidence type="ECO:0000313" key="10">
    <source>
        <dbReference type="EMBL" id="OXR43287.1"/>
    </source>
</evidence>
<feature type="domain" description="Acyl-CoA thioesterase-like N-terminal HotDog" evidence="9">
    <location>
        <begin position="41"/>
        <end position="121"/>
    </location>
</feature>
<comment type="subunit">
    <text evidence="2">Homotetramer.</text>
</comment>
<dbReference type="CDD" id="cd03444">
    <property type="entry name" value="Thioesterase_II_repeat1"/>
    <property type="match status" value="1"/>
</dbReference>
<dbReference type="FunFam" id="2.40.160.210:FF:000001">
    <property type="entry name" value="Acyl-CoA thioesterase II"/>
    <property type="match status" value="1"/>
</dbReference>
<evidence type="ECO:0000259" key="8">
    <source>
        <dbReference type="Pfam" id="PF02551"/>
    </source>
</evidence>
<evidence type="ECO:0000256" key="7">
    <source>
        <dbReference type="ARBA" id="ARBA00079653"/>
    </source>
</evidence>
<protein>
    <recommendedName>
        <fullName evidence="6">Acyl-CoA thioesterase 2</fullName>
    </recommendedName>
    <alternativeName>
        <fullName evidence="7">Thioesterase II</fullName>
    </alternativeName>
</protein>
<sequence>MSTTLETGVVDPTDGRRPPLGRILELEEVDTDLYLGRSYNDAALRIYGGQAVAQALIAAGRTVPAQRRAHSLHGHFIHPGNPQAPVLYHVERVRDGGSFTTRSVRATQGGTTIFVLTASFQRPEQGFSHQALETTAPAPEELPAFEDSIDQAEAIWLPQLRANVAVDFRFPEEYPRIANARGESRPPRQRAWVRTGARLADDPLIQAAGFAYTSDLFLLSSALPPHAVTIDEPGMQLASLDHSVWFHQDFRADEWHLYEQEGIWTGGARGLARGHLYDRDGVLVASTMQEGLLRLRK</sequence>
<dbReference type="Gene3D" id="2.40.160.210">
    <property type="entry name" value="Acyl-CoA thioesterase, double hotdog domain"/>
    <property type="match status" value="1"/>
</dbReference>
<dbReference type="AlphaFoldDB" id="A0A231H384"/>
<keyword evidence="4" id="KW-0443">Lipid metabolism</keyword>
<evidence type="ECO:0000259" key="9">
    <source>
        <dbReference type="Pfam" id="PF13622"/>
    </source>
</evidence>
<comment type="similarity">
    <text evidence="1">Belongs to the C/M/P thioester hydrolase family.</text>
</comment>
<dbReference type="Proteomes" id="UP000215506">
    <property type="component" value="Unassembled WGS sequence"/>
</dbReference>
<feature type="domain" description="Acyl-CoA thioesterase 2 C-terminal" evidence="8">
    <location>
        <begin position="175"/>
        <end position="292"/>
    </location>
</feature>
<dbReference type="GO" id="GO:0006637">
    <property type="term" value="P:acyl-CoA metabolic process"/>
    <property type="evidence" value="ECO:0007669"/>
    <property type="project" value="InterPro"/>
</dbReference>
<dbReference type="InterPro" id="IPR042171">
    <property type="entry name" value="Acyl-CoA_hotdog"/>
</dbReference>
<dbReference type="InterPro" id="IPR003703">
    <property type="entry name" value="Acyl_CoA_thio"/>
</dbReference>
<dbReference type="Pfam" id="PF13622">
    <property type="entry name" value="4HBT_3"/>
    <property type="match status" value="1"/>
</dbReference>
<gene>
    <name evidence="10" type="primary">tesB_6</name>
    <name evidence="10" type="ORF">B7C42_04709</name>
</gene>
<evidence type="ECO:0000256" key="5">
    <source>
        <dbReference type="ARBA" id="ARBA00050943"/>
    </source>
</evidence>
<reference evidence="10 11" key="1">
    <citation type="submission" date="2017-07" db="EMBL/GenBank/DDBJ databases">
        <title>First draft Genome Sequence of Nocardia cerradoensis isolated from human infection.</title>
        <authorList>
            <person name="Carrasco G."/>
        </authorList>
    </citation>
    <scope>NUCLEOTIDE SEQUENCE [LARGE SCALE GENOMIC DNA]</scope>
    <source>
        <strain evidence="10 11">CNM20130759</strain>
    </source>
</reference>